<evidence type="ECO:0000313" key="4">
    <source>
        <dbReference type="EMBL" id="PSC71058.1"/>
    </source>
</evidence>
<dbReference type="InterPro" id="IPR050776">
    <property type="entry name" value="Ank_Repeat/CDKN_Inhibitor"/>
</dbReference>
<dbReference type="InterPro" id="IPR036770">
    <property type="entry name" value="Ankyrin_rpt-contain_sf"/>
</dbReference>
<dbReference type="EMBL" id="LHPF02000016">
    <property type="protein sequence ID" value="PSC71058.1"/>
    <property type="molecule type" value="Genomic_DNA"/>
</dbReference>
<comment type="caution">
    <text evidence="5">The sequence shown here is derived from an EMBL/GenBank/DDBJ whole genome shotgun (WGS) entry which is preliminary data.</text>
</comment>
<keyword evidence="1" id="KW-0677">Repeat</keyword>
<accession>A0A2P6VAD8</accession>
<evidence type="ECO:0000313" key="5">
    <source>
        <dbReference type="EMBL" id="PSC71059.1"/>
    </source>
</evidence>
<gene>
    <name evidence="5" type="ORF">C2E20_5476</name>
</gene>
<keyword evidence="6" id="KW-1185">Reference proteome</keyword>
<keyword evidence="2 3" id="KW-0040">ANK repeat</keyword>
<dbReference type="InterPro" id="IPR002110">
    <property type="entry name" value="Ankyrin_rpt"/>
</dbReference>
<organism evidence="5 6">
    <name type="scientific">Micractinium conductrix</name>
    <dbReference type="NCBI Taxonomy" id="554055"/>
    <lineage>
        <taxon>Eukaryota</taxon>
        <taxon>Viridiplantae</taxon>
        <taxon>Chlorophyta</taxon>
        <taxon>core chlorophytes</taxon>
        <taxon>Trebouxiophyceae</taxon>
        <taxon>Chlorellales</taxon>
        <taxon>Chlorellaceae</taxon>
        <taxon>Chlorella clade</taxon>
        <taxon>Micractinium</taxon>
    </lineage>
</organism>
<reference evidence="5 6" key="1">
    <citation type="journal article" date="2018" name="Plant J.">
        <title>Genome sequences of Chlorella sorokiniana UTEX 1602 and Micractinium conductrix SAG 241.80: implications to maltose excretion by a green alga.</title>
        <authorList>
            <person name="Arriola M.B."/>
            <person name="Velmurugan N."/>
            <person name="Zhang Y."/>
            <person name="Plunkett M.H."/>
            <person name="Hondzo H."/>
            <person name="Barney B.M."/>
        </authorList>
    </citation>
    <scope>NUCLEOTIDE SEQUENCE [LARGE SCALE GENOMIC DNA]</scope>
    <source>
        <strain evidence="5 6">SAG 241.80</strain>
    </source>
</reference>
<proteinExistence type="predicted"/>
<dbReference type="SMART" id="SM00248">
    <property type="entry name" value="ANK"/>
    <property type="match status" value="5"/>
</dbReference>
<name>A0A2P6VAD8_9CHLO</name>
<evidence type="ECO:0000313" key="6">
    <source>
        <dbReference type="Proteomes" id="UP000239649"/>
    </source>
</evidence>
<dbReference type="STRING" id="554055.A0A2P6VAD8"/>
<dbReference type="SUPFAM" id="SSF48403">
    <property type="entry name" value="Ankyrin repeat"/>
    <property type="match status" value="1"/>
</dbReference>
<dbReference type="PROSITE" id="PS50088">
    <property type="entry name" value="ANK_REPEAT"/>
    <property type="match status" value="1"/>
</dbReference>
<reference evidence="5" key="2">
    <citation type="submission" date="2018-02" db="EMBL/GenBank/DDBJ databases">
        <authorList>
            <person name="Cohen D.B."/>
            <person name="Kent A.D."/>
        </authorList>
    </citation>
    <scope>NUCLEOTIDE SEQUENCE</scope>
    <source>
        <strain evidence="5">SAG 241.80</strain>
    </source>
</reference>
<feature type="repeat" description="ANK" evidence="3">
    <location>
        <begin position="74"/>
        <end position="110"/>
    </location>
</feature>
<dbReference type="EMBL" id="LHPF02000016">
    <property type="protein sequence ID" value="PSC71059.1"/>
    <property type="molecule type" value="Genomic_DNA"/>
</dbReference>
<protein>
    <submittedName>
        <fullName evidence="5">Ankyrin repeat PH and SEC7 domain containing isoform A</fullName>
    </submittedName>
    <submittedName>
        <fullName evidence="4">Ankyrin repeat PH and SEC7 domain containing isoform B</fullName>
    </submittedName>
</protein>
<evidence type="ECO:0000256" key="1">
    <source>
        <dbReference type="ARBA" id="ARBA00022737"/>
    </source>
</evidence>
<dbReference type="PANTHER" id="PTHR24201">
    <property type="entry name" value="ANK_REP_REGION DOMAIN-CONTAINING PROTEIN"/>
    <property type="match status" value="1"/>
</dbReference>
<dbReference type="Proteomes" id="UP000239649">
    <property type="component" value="Unassembled WGS sequence"/>
</dbReference>
<evidence type="ECO:0000256" key="3">
    <source>
        <dbReference type="PROSITE-ProRule" id="PRU00023"/>
    </source>
</evidence>
<sequence>MGGVEAQEDANWQLFLAVNDGDLAGVHAALAAGASPDAAVHNVAALQHAVQRGHAGCATALLGSGAHPGGADSMGRTPLHHAAILGSAAASAACAAALLAGGADPAALDSDRCAAAHHAARRGHVGTLRLLLAAAPAAALLQTGMGLRPLGIAVVYGHVSAARCLLEEAPLPPQAWAGEVLAALAVASEAGHDVGCLYVPLLARSPLNAHEWAEVPCPCAGLGAALPAVVERSVDEAALLVQRLPPADRERLRPLLWPTLNPRPTPA</sequence>
<dbReference type="Pfam" id="PF12796">
    <property type="entry name" value="Ank_2"/>
    <property type="match status" value="2"/>
</dbReference>
<dbReference type="Gene3D" id="1.25.40.20">
    <property type="entry name" value="Ankyrin repeat-containing domain"/>
    <property type="match status" value="1"/>
</dbReference>
<dbReference type="AlphaFoldDB" id="A0A2P6VAD8"/>
<dbReference type="OrthoDB" id="567660at2759"/>
<evidence type="ECO:0000256" key="2">
    <source>
        <dbReference type="ARBA" id="ARBA00023043"/>
    </source>
</evidence>